<dbReference type="InterPro" id="IPR056594">
    <property type="entry name" value="AT5G49610-like_b-prop"/>
</dbReference>
<dbReference type="EMBL" id="CP144747">
    <property type="protein sequence ID" value="WVZ61682.1"/>
    <property type="molecule type" value="Genomic_DNA"/>
</dbReference>
<evidence type="ECO:0008006" key="5">
    <source>
        <dbReference type="Google" id="ProtNLM"/>
    </source>
</evidence>
<organism evidence="3 4">
    <name type="scientific">Paspalum notatum var. saurae</name>
    <dbReference type="NCBI Taxonomy" id="547442"/>
    <lineage>
        <taxon>Eukaryota</taxon>
        <taxon>Viridiplantae</taxon>
        <taxon>Streptophyta</taxon>
        <taxon>Embryophyta</taxon>
        <taxon>Tracheophyta</taxon>
        <taxon>Spermatophyta</taxon>
        <taxon>Magnoliopsida</taxon>
        <taxon>Liliopsida</taxon>
        <taxon>Poales</taxon>
        <taxon>Poaceae</taxon>
        <taxon>PACMAD clade</taxon>
        <taxon>Panicoideae</taxon>
        <taxon>Andropogonodae</taxon>
        <taxon>Paspaleae</taxon>
        <taxon>Paspalinae</taxon>
        <taxon>Paspalum</taxon>
    </lineage>
</organism>
<evidence type="ECO:0000313" key="3">
    <source>
        <dbReference type="EMBL" id="WVZ61682.1"/>
    </source>
</evidence>
<dbReference type="PANTHER" id="PTHR32133">
    <property type="entry name" value="OS07G0120400 PROTEIN"/>
    <property type="match status" value="1"/>
</dbReference>
<sequence length="417" mass="45913">MIDTSGVRWDALAIKAEDGGLGFAAVFKDNCIYLWSWKQSDGGRSANGTTRAGGGGRWACFHIDHMTPLPALMVEVIEEILFRLPPEEPAYLVRAALVCKAWRGVLTDSGFLRRYREFHRTPPLLGYLHDSYTAPRFVPTSTAASPFSKLGASWPRVLDCRHGRVLIDLAYHPVSKFTVWDPITGDRKNFVVPTDTYLSHYNAAVLCAMDAGCDHLNCHSGPFRVVLVEKQMLDGEGIAQASVYSSAADAWNTASASIVFRYSIESRPGLLIGDALYFPLYYGVGILKYDLSNHGLSTIETPGVPSGAIAIKAEDGGLGFVAMSRNKTNCIYLMSRQAGGGWVRHKAIELETLLPISPVPSYWPNVVGYVEGTDTIFISIDDVGVFTLELKSRQTKKVGESSNYNYIVPYTSFYTPR</sequence>
<dbReference type="AlphaFoldDB" id="A0AAQ3SX85"/>
<evidence type="ECO:0000259" key="2">
    <source>
        <dbReference type="Pfam" id="PF23635"/>
    </source>
</evidence>
<feature type="domain" description="F-box protein AT5G49610-like beta-propeller" evidence="2">
    <location>
        <begin position="156"/>
        <end position="410"/>
    </location>
</feature>
<dbReference type="InterPro" id="IPR001810">
    <property type="entry name" value="F-box_dom"/>
</dbReference>
<evidence type="ECO:0000313" key="4">
    <source>
        <dbReference type="Proteomes" id="UP001341281"/>
    </source>
</evidence>
<feature type="domain" description="F-box" evidence="1">
    <location>
        <begin position="75"/>
        <end position="113"/>
    </location>
</feature>
<protein>
    <recommendedName>
        <fullName evidence="5">F-box domain-containing protein</fullName>
    </recommendedName>
</protein>
<dbReference type="Pfam" id="PF00646">
    <property type="entry name" value="F-box"/>
    <property type="match status" value="1"/>
</dbReference>
<dbReference type="InterPro" id="IPR036047">
    <property type="entry name" value="F-box-like_dom_sf"/>
</dbReference>
<dbReference type="SUPFAM" id="SSF81383">
    <property type="entry name" value="F-box domain"/>
    <property type="match status" value="1"/>
</dbReference>
<keyword evidence="4" id="KW-1185">Reference proteome</keyword>
<proteinExistence type="predicted"/>
<accession>A0AAQ3SX85</accession>
<dbReference type="Pfam" id="PF23635">
    <property type="entry name" value="Beta-prop_AT5G49610-like"/>
    <property type="match status" value="1"/>
</dbReference>
<name>A0AAQ3SX85_PASNO</name>
<evidence type="ECO:0000259" key="1">
    <source>
        <dbReference type="Pfam" id="PF00646"/>
    </source>
</evidence>
<gene>
    <name evidence="3" type="ORF">U9M48_011516</name>
</gene>
<dbReference type="Proteomes" id="UP001341281">
    <property type="component" value="Chromosome 03"/>
</dbReference>
<reference evidence="3 4" key="1">
    <citation type="submission" date="2024-02" db="EMBL/GenBank/DDBJ databases">
        <title>High-quality chromosome-scale genome assembly of Pensacola bahiagrass (Paspalum notatum Flugge var. saurae).</title>
        <authorList>
            <person name="Vega J.M."/>
            <person name="Podio M."/>
            <person name="Orjuela J."/>
            <person name="Siena L.A."/>
            <person name="Pessino S.C."/>
            <person name="Combes M.C."/>
            <person name="Mariac C."/>
            <person name="Albertini E."/>
            <person name="Pupilli F."/>
            <person name="Ortiz J.P.A."/>
            <person name="Leblanc O."/>
        </authorList>
    </citation>
    <scope>NUCLEOTIDE SEQUENCE [LARGE SCALE GENOMIC DNA]</scope>
    <source>
        <strain evidence="3">R1</strain>
        <tissue evidence="3">Leaf</tissue>
    </source>
</reference>
<dbReference type="PANTHER" id="PTHR32133:SF327">
    <property type="entry name" value="F-BOX DOMAIN-CONTAINING PROTEIN"/>
    <property type="match status" value="1"/>
</dbReference>